<name>G0USJ4_TRYCI</name>
<keyword evidence="1" id="KW-0472">Membrane</keyword>
<evidence type="ECO:0000256" key="1">
    <source>
        <dbReference type="SAM" id="Phobius"/>
    </source>
</evidence>
<keyword evidence="1" id="KW-0812">Transmembrane</keyword>
<sequence>MKCLLASLSRHRYPNGVLPYFQSHYLHLFFLALLLCIHQHCLKQLRRTHHGDHQPAGRNAAQVAQEAHKALKAPTTTHAPTLQVSEQLRNSSATLFSASIHLCLWLHDEVPRGRADMHKTACRRSGIGETRYMRCITRAGTVIACCPCFWWEVHCEKQTLIFGCCFFPFVLF</sequence>
<feature type="transmembrane region" description="Helical" evidence="1">
    <location>
        <begin position="20"/>
        <end position="37"/>
    </location>
</feature>
<dbReference type="EMBL" id="HE575321">
    <property type="protein sequence ID" value="CCC92357.1"/>
    <property type="molecule type" value="Genomic_DNA"/>
</dbReference>
<protein>
    <submittedName>
        <fullName evidence="2">Uncharacterized protein TCIL3000_8_5810</fullName>
    </submittedName>
</protein>
<organism evidence="2">
    <name type="scientific">Trypanosoma congolense (strain IL3000)</name>
    <dbReference type="NCBI Taxonomy" id="1068625"/>
    <lineage>
        <taxon>Eukaryota</taxon>
        <taxon>Discoba</taxon>
        <taxon>Euglenozoa</taxon>
        <taxon>Kinetoplastea</taxon>
        <taxon>Metakinetoplastina</taxon>
        <taxon>Trypanosomatida</taxon>
        <taxon>Trypanosomatidae</taxon>
        <taxon>Trypanosoma</taxon>
        <taxon>Nannomonas</taxon>
    </lineage>
</organism>
<dbReference type="AlphaFoldDB" id="G0USJ4"/>
<dbReference type="VEuPathDB" id="TriTrypDB:TcIL3000_8_5810"/>
<reference evidence="2" key="1">
    <citation type="journal article" date="2012" name="Proc. Natl. Acad. Sci. U.S.A.">
        <title>Antigenic diversity is generated by distinct evolutionary mechanisms in African trypanosome species.</title>
        <authorList>
            <person name="Jackson A.P."/>
            <person name="Berry A."/>
            <person name="Aslett M."/>
            <person name="Allison H.C."/>
            <person name="Burton P."/>
            <person name="Vavrova-Anderson J."/>
            <person name="Brown R."/>
            <person name="Browne H."/>
            <person name="Corton N."/>
            <person name="Hauser H."/>
            <person name="Gamble J."/>
            <person name="Gilderthorp R."/>
            <person name="Marcello L."/>
            <person name="McQuillan J."/>
            <person name="Otto T.D."/>
            <person name="Quail M.A."/>
            <person name="Sanders M.J."/>
            <person name="van Tonder A."/>
            <person name="Ginger M.L."/>
            <person name="Field M.C."/>
            <person name="Barry J.D."/>
            <person name="Hertz-Fowler C."/>
            <person name="Berriman M."/>
        </authorList>
    </citation>
    <scope>NUCLEOTIDE SEQUENCE</scope>
    <source>
        <strain evidence="2">IL3000</strain>
    </source>
</reference>
<gene>
    <name evidence="2" type="ORF">TCIL3000_8_5810</name>
</gene>
<keyword evidence="1" id="KW-1133">Transmembrane helix</keyword>
<accession>G0USJ4</accession>
<evidence type="ECO:0000313" key="2">
    <source>
        <dbReference type="EMBL" id="CCC92357.1"/>
    </source>
</evidence>
<proteinExistence type="predicted"/>